<dbReference type="AlphaFoldDB" id="A0A381NMD6"/>
<evidence type="ECO:0000256" key="1">
    <source>
        <dbReference type="ARBA" id="ARBA00004496"/>
    </source>
</evidence>
<organism evidence="4">
    <name type="scientific">marine metagenome</name>
    <dbReference type="NCBI Taxonomy" id="408172"/>
    <lineage>
        <taxon>unclassified sequences</taxon>
        <taxon>metagenomes</taxon>
        <taxon>ecological metagenomes</taxon>
    </lineage>
</organism>
<dbReference type="SMART" id="SM00357">
    <property type="entry name" value="CSP"/>
    <property type="match status" value="1"/>
</dbReference>
<dbReference type="EMBL" id="UINC01000460">
    <property type="protein sequence ID" value="SUZ55776.1"/>
    <property type="molecule type" value="Genomic_DNA"/>
</dbReference>
<protein>
    <recommendedName>
        <fullName evidence="3">CSD domain-containing protein</fullName>
    </recommendedName>
</protein>
<accession>A0A381NMD6</accession>
<dbReference type="PROSITE" id="PS51857">
    <property type="entry name" value="CSD_2"/>
    <property type="match status" value="1"/>
</dbReference>
<evidence type="ECO:0000256" key="2">
    <source>
        <dbReference type="ARBA" id="ARBA00022490"/>
    </source>
</evidence>
<dbReference type="GO" id="GO:0003676">
    <property type="term" value="F:nucleic acid binding"/>
    <property type="evidence" value="ECO:0007669"/>
    <property type="project" value="InterPro"/>
</dbReference>
<dbReference type="InterPro" id="IPR011129">
    <property type="entry name" value="CSD"/>
</dbReference>
<reference evidence="4" key="1">
    <citation type="submission" date="2018-05" db="EMBL/GenBank/DDBJ databases">
        <authorList>
            <person name="Lanie J.A."/>
            <person name="Ng W.-L."/>
            <person name="Kazmierczak K.M."/>
            <person name="Andrzejewski T.M."/>
            <person name="Davidsen T.M."/>
            <person name="Wayne K.J."/>
            <person name="Tettelin H."/>
            <person name="Glass J.I."/>
            <person name="Rusch D."/>
            <person name="Podicherti R."/>
            <person name="Tsui H.-C.T."/>
            <person name="Winkler M.E."/>
        </authorList>
    </citation>
    <scope>NUCLEOTIDE SEQUENCE</scope>
</reference>
<evidence type="ECO:0000313" key="4">
    <source>
        <dbReference type="EMBL" id="SUZ55776.1"/>
    </source>
</evidence>
<keyword evidence="2" id="KW-0963">Cytoplasm</keyword>
<proteinExistence type="predicted"/>
<gene>
    <name evidence="4" type="ORF">METZ01_LOCUS8630</name>
</gene>
<dbReference type="GO" id="GO:0005737">
    <property type="term" value="C:cytoplasm"/>
    <property type="evidence" value="ECO:0007669"/>
    <property type="project" value="UniProtKB-SubCell"/>
</dbReference>
<name>A0A381NMD6_9ZZZZ</name>
<dbReference type="InterPro" id="IPR012340">
    <property type="entry name" value="NA-bd_OB-fold"/>
</dbReference>
<dbReference type="Gene3D" id="2.40.50.140">
    <property type="entry name" value="Nucleic acid-binding proteins"/>
    <property type="match status" value="1"/>
</dbReference>
<dbReference type="PIRSF" id="PIRSF002599">
    <property type="entry name" value="Cold_shock_A"/>
    <property type="match status" value="1"/>
</dbReference>
<feature type="domain" description="CSD" evidence="3">
    <location>
        <begin position="1"/>
        <end position="63"/>
    </location>
</feature>
<evidence type="ECO:0000259" key="3">
    <source>
        <dbReference type="PROSITE" id="PS51857"/>
    </source>
</evidence>
<dbReference type="SUPFAM" id="SSF50249">
    <property type="entry name" value="Nucleic acid-binding proteins"/>
    <property type="match status" value="1"/>
</dbReference>
<comment type="subcellular location">
    <subcellularLocation>
        <location evidence="1">Cytoplasm</location>
    </subcellularLocation>
</comment>
<sequence>MISGTIKMWKEAEGWGFIEGDDGDDYFFNIANIRKGQKILVNVRVKFDVTQGHRGPEAENVSLF</sequence>
<dbReference type="InterPro" id="IPR012156">
    <property type="entry name" value="Cold_shock_CspA"/>
</dbReference>
<dbReference type="InterPro" id="IPR002059">
    <property type="entry name" value="CSP_DNA-bd"/>
</dbReference>
<dbReference type="Pfam" id="PF00313">
    <property type="entry name" value="CSD"/>
    <property type="match status" value="1"/>
</dbReference>